<evidence type="ECO:0000256" key="4">
    <source>
        <dbReference type="ARBA" id="ARBA00022989"/>
    </source>
</evidence>
<dbReference type="InterPro" id="IPR020846">
    <property type="entry name" value="MFS_dom"/>
</dbReference>
<evidence type="ECO:0000259" key="7">
    <source>
        <dbReference type="PROSITE" id="PS50850"/>
    </source>
</evidence>
<feature type="transmembrane region" description="Helical" evidence="6">
    <location>
        <begin position="192"/>
        <end position="213"/>
    </location>
</feature>
<keyword evidence="3 6" id="KW-0812">Transmembrane</keyword>
<dbReference type="RefSeq" id="WP_013320496.1">
    <property type="nucleotide sequence ID" value="NC_014501.1"/>
</dbReference>
<dbReference type="AlphaFoldDB" id="E0U650"/>
<dbReference type="GO" id="GO:0022857">
    <property type="term" value="F:transmembrane transporter activity"/>
    <property type="evidence" value="ECO:0007669"/>
    <property type="project" value="InterPro"/>
</dbReference>
<evidence type="ECO:0000313" key="8">
    <source>
        <dbReference type="EMBL" id="ADN12386.1"/>
    </source>
</evidence>
<organism evidence="8 9">
    <name type="scientific">Gloeothece verrucosa (strain PCC 7822)</name>
    <name type="common">Cyanothece sp. (strain PCC 7822)</name>
    <dbReference type="NCBI Taxonomy" id="497965"/>
    <lineage>
        <taxon>Bacteria</taxon>
        <taxon>Bacillati</taxon>
        <taxon>Cyanobacteriota</taxon>
        <taxon>Cyanophyceae</taxon>
        <taxon>Oscillatoriophycideae</taxon>
        <taxon>Chroococcales</taxon>
        <taxon>Aphanothecaceae</taxon>
        <taxon>Gloeothece</taxon>
        <taxon>Gloeothece verrucosa</taxon>
    </lineage>
</organism>
<feature type="transmembrane region" description="Helical" evidence="6">
    <location>
        <begin position="293"/>
        <end position="316"/>
    </location>
</feature>
<dbReference type="STRING" id="497965.Cyan7822_0340"/>
<name>E0U650_GLOV7</name>
<keyword evidence="5 6" id="KW-0472">Membrane</keyword>
<sequence>MLPPTSLPQLSLDSQAGNMFKIEDKIIIKQPSFFIPSLYFAEGLPYIIINTVSVIIYKNLGIDNGKIAFWTSLLYLPWVLKMFWSPWVECYSTKRNWILLTQLTMTGCLALLAFSLHLNDFFGVSLLILTLGAFVSATHDIAADGFYLLALNPQQQAVFAGIRSIFYRGAVIFGSGFLVFLTGYLAEKSGNIRLSWTVSLGVSAMVFALIFIYHQFSLPYPPQDSFVSSSKRLSKNAFLEIITSYFRQPKIGAIIGFILLYRFGEAMLLKLAAPFFLDKPAQGGLGLSTSDVGLIYGTFGVLALIIGGIFGGIIVAKYGLKKTILPLAISLNAPNLFYVYMAVNHPPLPVIYLLVALEQLGYGMGFTAFMIYLMKIAANHYQTSHYAISTGIMALGMMLPGLISGYIQQAIGYPLFFTLVCGLGLLGIASIFFLPWHEENQTD</sequence>
<dbReference type="InterPro" id="IPR036259">
    <property type="entry name" value="MFS_trans_sf"/>
</dbReference>
<evidence type="ECO:0000256" key="3">
    <source>
        <dbReference type="ARBA" id="ARBA00022692"/>
    </source>
</evidence>
<dbReference type="KEGG" id="cyj:Cyan7822_0340"/>
<evidence type="ECO:0000256" key="5">
    <source>
        <dbReference type="ARBA" id="ARBA00023136"/>
    </source>
</evidence>
<dbReference type="eggNOG" id="COG2814">
    <property type="taxonomic scope" value="Bacteria"/>
</dbReference>
<keyword evidence="9" id="KW-1185">Reference proteome</keyword>
<gene>
    <name evidence="8" type="ordered locus">Cyan7822_0340</name>
</gene>
<dbReference type="HOGENOM" id="CLU_029352_0_0_3"/>
<dbReference type="PROSITE" id="PS50850">
    <property type="entry name" value="MFS"/>
    <property type="match status" value="1"/>
</dbReference>
<protein>
    <submittedName>
        <fullName evidence="8">Major facilitator superfamily MFS_1</fullName>
    </submittedName>
</protein>
<dbReference type="GO" id="GO:0005886">
    <property type="term" value="C:plasma membrane"/>
    <property type="evidence" value="ECO:0007669"/>
    <property type="project" value="UniProtKB-SubCell"/>
</dbReference>
<dbReference type="InterPro" id="IPR004752">
    <property type="entry name" value="AmpG_permease/AT-1"/>
</dbReference>
<feature type="transmembrane region" description="Helical" evidence="6">
    <location>
        <begin position="165"/>
        <end position="186"/>
    </location>
</feature>
<feature type="transmembrane region" description="Helical" evidence="6">
    <location>
        <begin position="413"/>
        <end position="434"/>
    </location>
</feature>
<evidence type="ECO:0000256" key="2">
    <source>
        <dbReference type="ARBA" id="ARBA00022448"/>
    </source>
</evidence>
<feature type="transmembrane region" description="Helical" evidence="6">
    <location>
        <begin position="122"/>
        <end position="149"/>
    </location>
</feature>
<feature type="transmembrane region" description="Helical" evidence="6">
    <location>
        <begin position="96"/>
        <end position="116"/>
    </location>
</feature>
<dbReference type="EMBL" id="CP002198">
    <property type="protein sequence ID" value="ADN12386.1"/>
    <property type="molecule type" value="Genomic_DNA"/>
</dbReference>
<feature type="transmembrane region" description="Helical" evidence="6">
    <location>
        <begin position="33"/>
        <end position="55"/>
    </location>
</feature>
<dbReference type="SUPFAM" id="SSF103473">
    <property type="entry name" value="MFS general substrate transporter"/>
    <property type="match status" value="1"/>
</dbReference>
<evidence type="ECO:0000256" key="1">
    <source>
        <dbReference type="ARBA" id="ARBA00004651"/>
    </source>
</evidence>
<evidence type="ECO:0000256" key="6">
    <source>
        <dbReference type="SAM" id="Phobius"/>
    </source>
</evidence>
<dbReference type="PANTHER" id="PTHR12778">
    <property type="entry name" value="SOLUTE CARRIER FAMILY 33 ACETYL-COA TRANSPORTER -RELATED"/>
    <property type="match status" value="1"/>
</dbReference>
<dbReference type="Proteomes" id="UP000008206">
    <property type="component" value="Chromosome"/>
</dbReference>
<dbReference type="InterPro" id="IPR011701">
    <property type="entry name" value="MFS"/>
</dbReference>
<keyword evidence="4 6" id="KW-1133">Transmembrane helix</keyword>
<proteinExistence type="predicted"/>
<feature type="transmembrane region" description="Helical" evidence="6">
    <location>
        <begin position="323"/>
        <end position="343"/>
    </location>
</feature>
<feature type="transmembrane region" description="Helical" evidence="6">
    <location>
        <begin position="67"/>
        <end position="84"/>
    </location>
</feature>
<dbReference type="Pfam" id="PF07690">
    <property type="entry name" value="MFS_1"/>
    <property type="match status" value="1"/>
</dbReference>
<accession>E0U650</accession>
<feature type="transmembrane region" description="Helical" evidence="6">
    <location>
        <begin position="386"/>
        <end position="407"/>
    </location>
</feature>
<dbReference type="PANTHER" id="PTHR12778:SF10">
    <property type="entry name" value="MAJOR FACILITATOR SUPERFAMILY DOMAIN-CONTAINING PROTEIN 3"/>
    <property type="match status" value="1"/>
</dbReference>
<reference evidence="9" key="1">
    <citation type="journal article" date="2011" name="MBio">
        <title>Novel metabolic attributes of the genus Cyanothece, comprising a group of unicellular nitrogen-fixing Cyanobacteria.</title>
        <authorList>
            <person name="Bandyopadhyay A."/>
            <person name="Elvitigala T."/>
            <person name="Welsh E."/>
            <person name="Stockel J."/>
            <person name="Liberton M."/>
            <person name="Min H."/>
            <person name="Sherman L.A."/>
            <person name="Pakrasi H.B."/>
        </authorList>
    </citation>
    <scope>NUCLEOTIDE SEQUENCE [LARGE SCALE GENOMIC DNA]</scope>
    <source>
        <strain evidence="9">PCC 7822</strain>
    </source>
</reference>
<comment type="subcellular location">
    <subcellularLocation>
        <location evidence="1">Cell membrane</location>
        <topology evidence="1">Multi-pass membrane protein</topology>
    </subcellularLocation>
</comment>
<evidence type="ECO:0000313" key="9">
    <source>
        <dbReference type="Proteomes" id="UP000008206"/>
    </source>
</evidence>
<keyword evidence="2" id="KW-0813">Transport</keyword>
<dbReference type="Gene3D" id="1.20.1250.20">
    <property type="entry name" value="MFS general substrate transporter like domains"/>
    <property type="match status" value="1"/>
</dbReference>
<feature type="domain" description="Major facilitator superfamily (MFS) profile" evidence="7">
    <location>
        <begin position="31"/>
        <end position="439"/>
    </location>
</feature>
<feature type="transmembrane region" description="Helical" evidence="6">
    <location>
        <begin position="349"/>
        <end position="374"/>
    </location>
</feature>